<reference evidence="1 2" key="1">
    <citation type="submission" date="2013-05" db="EMBL/GenBank/DDBJ databases">
        <title>The Genome Sequence of Actinobaculum schaalii FB123-CNA2.</title>
        <authorList>
            <consortium name="The Broad Institute Genomics Platform"/>
            <person name="Earl A."/>
            <person name="Ward D."/>
            <person name="Feldgarden M."/>
            <person name="Gevers D."/>
            <person name="Saerens B."/>
            <person name="Vaneechoutte M."/>
            <person name="Walker B."/>
            <person name="Young S."/>
            <person name="Zeng Q."/>
            <person name="Gargeya S."/>
            <person name="Fitzgerald M."/>
            <person name="Haas B."/>
            <person name="Abouelleil A."/>
            <person name="Allen A.W."/>
            <person name="Alvarado L."/>
            <person name="Arachchi H.M."/>
            <person name="Berlin A.M."/>
            <person name="Chapman S.B."/>
            <person name="Gainer-Dewar J."/>
            <person name="Goldberg J."/>
            <person name="Griggs A."/>
            <person name="Gujja S."/>
            <person name="Hansen M."/>
            <person name="Howarth C."/>
            <person name="Imamovic A."/>
            <person name="Ireland A."/>
            <person name="Larimer J."/>
            <person name="McCowan C."/>
            <person name="Murphy C."/>
            <person name="Pearson M."/>
            <person name="Poon T.W."/>
            <person name="Priest M."/>
            <person name="Roberts A."/>
            <person name="Saif S."/>
            <person name="Shea T."/>
            <person name="Sisk P."/>
            <person name="Sykes S."/>
            <person name="Wortman J."/>
            <person name="Nusbaum C."/>
            <person name="Birren B."/>
        </authorList>
    </citation>
    <scope>NUCLEOTIDE SEQUENCE [LARGE SCALE GENOMIC DNA]</scope>
    <source>
        <strain evidence="1 2">FB123-CNA-2</strain>
    </source>
</reference>
<organism evidence="1 2">
    <name type="scientific">Actinotignum schaalii FB123-CNA-2</name>
    <dbReference type="NCBI Taxonomy" id="883067"/>
    <lineage>
        <taxon>Bacteria</taxon>
        <taxon>Bacillati</taxon>
        <taxon>Actinomycetota</taxon>
        <taxon>Actinomycetes</taxon>
        <taxon>Actinomycetales</taxon>
        <taxon>Actinomycetaceae</taxon>
        <taxon>Actinotignum</taxon>
    </lineage>
</organism>
<evidence type="ECO:0000313" key="1">
    <source>
        <dbReference type="EMBL" id="EPD27937.1"/>
    </source>
</evidence>
<keyword evidence="2" id="KW-1185">Reference proteome</keyword>
<dbReference type="RefSeq" id="WP_016442139.1">
    <property type="nucleotide sequence ID" value="NZ_KE150262.1"/>
</dbReference>
<dbReference type="Proteomes" id="UP000014393">
    <property type="component" value="Unassembled WGS sequence"/>
</dbReference>
<dbReference type="AlphaFoldDB" id="S2W5M7"/>
<comment type="caution">
    <text evidence="1">The sequence shown here is derived from an EMBL/GenBank/DDBJ whole genome shotgun (WGS) entry which is preliminary data.</text>
</comment>
<dbReference type="EMBL" id="AGWM01000004">
    <property type="protein sequence ID" value="EPD27937.1"/>
    <property type="molecule type" value="Genomic_DNA"/>
</dbReference>
<accession>S2W5M7</accession>
<dbReference type="HOGENOM" id="CLU_2285418_0_0_11"/>
<evidence type="ECO:0000313" key="2">
    <source>
        <dbReference type="Proteomes" id="UP000014393"/>
    </source>
</evidence>
<gene>
    <name evidence="1" type="ORF">HMPREF9237_00499</name>
</gene>
<dbReference type="OrthoDB" id="9838066at2"/>
<protein>
    <submittedName>
        <fullName evidence="1">Uncharacterized protein</fullName>
    </submittedName>
</protein>
<sequence>MVLPISEAPQESQVALLAEYVQKHGDQDFLFGEKGQWGNDVGEDCDVWDLIYTVHSGVISSCAMPEDLIGAAIDEVRDWFDERTRQILNQYLEEGGYSLRA</sequence>
<dbReference type="PATRIC" id="fig|883067.3.peg.507"/>
<name>S2W5M7_9ACTO</name>
<proteinExistence type="predicted"/>